<feature type="region of interest" description="Disordered" evidence="3">
    <location>
        <begin position="88"/>
        <end position="370"/>
    </location>
</feature>
<dbReference type="GeneID" id="106817367"/>
<dbReference type="Pfam" id="PF09736">
    <property type="entry name" value="Bud13"/>
    <property type="match status" value="1"/>
</dbReference>
<proteinExistence type="inferred from homology"/>
<sequence>MASVSKQEYLQRYLSSSSSTADNKQLKKKRKKKNAANTVAPSMRIIDDDIDLQSLGTAPAETGVEQVEDDEGPAVAAFIDERPEHVWKTEAYREDPHWKIIGDKTEGSAHQEFSCGVSPERRKHSSDSEGSPIRQRHDSGSDQSPHRRQRHDSGSDQSPHRRQRHDSGSDQSPPRKQRHDSGSDQSPPRRQRHDSGNDQSPPRRQRHDPGPDKPLHRTARRNPVTSDQLPPRKHRQHSDSDQSPPRRRRAHGSDSDQSPVRKRNRASDDDLSPPRRSGASNAALSSSVKNSTRLDKMTSGVKAGLQDARTLRDENTKARRREDRVFEKSNPEVLGKNAETVFRERSTGGRRNMKEERREKKRDEQKKAEMEEKYLEWGTGVKQKEQQKTQLETDLYEMSKPLARYRDDKDLDEVLKNQDRDGDPMLAFLKKKKSSSQGEAKIQRPTYRGPLPPPNRFGLMPGYRWDGVDRSRGFEKELFIRMSSKKAVESEAYKWSVEDM</sequence>
<protein>
    <recommendedName>
        <fullName evidence="2">BUD13 homolog</fullName>
    </recommendedName>
</protein>
<gene>
    <name evidence="5" type="primary">LOC106817367</name>
</gene>
<reference evidence="5" key="1">
    <citation type="submission" date="2025-08" db="UniProtKB">
        <authorList>
            <consortium name="RefSeq"/>
        </authorList>
    </citation>
    <scope>IDENTIFICATION</scope>
</reference>
<feature type="compositionally biased region" description="Polar residues" evidence="3">
    <location>
        <begin position="278"/>
        <end position="291"/>
    </location>
</feature>
<dbReference type="PANTHER" id="PTHR31809:SF0">
    <property type="entry name" value="BUD13 HOMOLOG"/>
    <property type="match status" value="1"/>
</dbReference>
<dbReference type="RefSeq" id="XP_014677513.1">
    <property type="nucleotide sequence ID" value="XM_014822027.1"/>
</dbReference>
<evidence type="ECO:0000313" key="5">
    <source>
        <dbReference type="RefSeq" id="XP_014677513.1"/>
    </source>
</evidence>
<feature type="compositionally biased region" description="Basic and acidic residues" evidence="3">
    <location>
        <begin position="88"/>
        <end position="109"/>
    </location>
</feature>
<feature type="region of interest" description="Disordered" evidence="3">
    <location>
        <begin position="1"/>
        <end position="40"/>
    </location>
</feature>
<name>A0ABM1EZ92_PRICU</name>
<keyword evidence="4" id="KW-1185">Reference proteome</keyword>
<comment type="similarity">
    <text evidence="1">Belongs to the CWC26 family.</text>
</comment>
<dbReference type="PANTHER" id="PTHR31809">
    <property type="entry name" value="BUD13 HOMOLOG"/>
    <property type="match status" value="1"/>
</dbReference>
<evidence type="ECO:0000256" key="1">
    <source>
        <dbReference type="ARBA" id="ARBA00011069"/>
    </source>
</evidence>
<feature type="compositionally biased region" description="Basic and acidic residues" evidence="3">
    <location>
        <begin position="309"/>
        <end position="330"/>
    </location>
</feature>
<evidence type="ECO:0000313" key="4">
    <source>
        <dbReference type="Proteomes" id="UP000695022"/>
    </source>
</evidence>
<organism evidence="4 5">
    <name type="scientific">Priapulus caudatus</name>
    <name type="common">Priapulid worm</name>
    <dbReference type="NCBI Taxonomy" id="37621"/>
    <lineage>
        <taxon>Eukaryota</taxon>
        <taxon>Metazoa</taxon>
        <taxon>Ecdysozoa</taxon>
        <taxon>Scalidophora</taxon>
        <taxon>Priapulida</taxon>
        <taxon>Priapulimorpha</taxon>
        <taxon>Priapulimorphida</taxon>
        <taxon>Priapulidae</taxon>
        <taxon>Priapulus</taxon>
    </lineage>
</organism>
<feature type="region of interest" description="Disordered" evidence="3">
    <location>
        <begin position="416"/>
        <end position="462"/>
    </location>
</feature>
<accession>A0ABM1EZ92</accession>
<feature type="compositionally biased region" description="Polar residues" evidence="3">
    <location>
        <begin position="1"/>
        <end position="20"/>
    </location>
</feature>
<dbReference type="InterPro" id="IPR018609">
    <property type="entry name" value="Bud13"/>
</dbReference>
<evidence type="ECO:0000256" key="3">
    <source>
        <dbReference type="SAM" id="MobiDB-lite"/>
    </source>
</evidence>
<dbReference type="Proteomes" id="UP000695022">
    <property type="component" value="Unplaced"/>
</dbReference>
<feature type="compositionally biased region" description="Basic and acidic residues" evidence="3">
    <location>
        <begin position="341"/>
        <end position="370"/>
    </location>
</feature>
<evidence type="ECO:0000256" key="2">
    <source>
        <dbReference type="ARBA" id="ARBA00014454"/>
    </source>
</evidence>
<dbReference type="InterPro" id="IPR051112">
    <property type="entry name" value="CWC26_splicing_factor"/>
</dbReference>